<reference evidence="1" key="1">
    <citation type="submission" date="2020-04" db="EMBL/GenBank/DDBJ databases">
        <authorList>
            <person name="Chiriac C."/>
            <person name="Salcher M."/>
            <person name="Ghai R."/>
            <person name="Kavagutti S V."/>
        </authorList>
    </citation>
    <scope>NUCLEOTIDE SEQUENCE</scope>
</reference>
<dbReference type="EMBL" id="LR796341">
    <property type="protein sequence ID" value="CAB4138204.1"/>
    <property type="molecule type" value="Genomic_DNA"/>
</dbReference>
<name>A0A6J5LUI3_9CAUD</name>
<sequence length="172" mass="20174">MATHAVNTYCIDQFWDDEFKHLDYVQEPFNDPADVAVWLSQGYQSKICGDLCDMRHRLPSWNQRFIDFYQDLGWKDIGCAYYRMTSGTVMPVHQDRYKRYIEVFDLQGQEHNIVRAVVMLESWSPGHYIEVMGQAHVGYPVGQVFEWTYDTPHMAANIGLEPRYTLQITGHL</sequence>
<protein>
    <submittedName>
        <fullName evidence="1">Uncharacterized protein</fullName>
    </submittedName>
</protein>
<evidence type="ECO:0000313" key="1">
    <source>
        <dbReference type="EMBL" id="CAB4138204.1"/>
    </source>
</evidence>
<accession>A0A6J5LUI3</accession>
<proteinExistence type="predicted"/>
<organism evidence="1">
    <name type="scientific">uncultured Caudovirales phage</name>
    <dbReference type="NCBI Taxonomy" id="2100421"/>
    <lineage>
        <taxon>Viruses</taxon>
        <taxon>Duplodnaviria</taxon>
        <taxon>Heunggongvirae</taxon>
        <taxon>Uroviricota</taxon>
        <taxon>Caudoviricetes</taxon>
        <taxon>Peduoviridae</taxon>
        <taxon>Maltschvirus</taxon>
        <taxon>Maltschvirus maltsch</taxon>
    </lineage>
</organism>
<gene>
    <name evidence="1" type="ORF">UFOVP328_397</name>
</gene>